<keyword evidence="2" id="KW-1015">Disulfide bond</keyword>
<dbReference type="CDD" id="cd00190">
    <property type="entry name" value="Tryp_SPc"/>
    <property type="match status" value="1"/>
</dbReference>
<dbReference type="RefSeq" id="WP_399649551.1">
    <property type="nucleotide sequence ID" value="NZ_JBITYG010000004.1"/>
</dbReference>
<evidence type="ECO:0000313" key="7">
    <source>
        <dbReference type="Proteomes" id="UP001614394"/>
    </source>
</evidence>
<organism evidence="6 7">
    <name type="scientific">Streptomyces fildesensis</name>
    <dbReference type="NCBI Taxonomy" id="375757"/>
    <lineage>
        <taxon>Bacteria</taxon>
        <taxon>Bacillati</taxon>
        <taxon>Actinomycetota</taxon>
        <taxon>Actinomycetes</taxon>
        <taxon>Kitasatosporales</taxon>
        <taxon>Streptomycetaceae</taxon>
        <taxon>Streptomyces</taxon>
    </lineage>
</organism>
<dbReference type="PRINTS" id="PR00722">
    <property type="entry name" value="CHYMOTRYPSIN"/>
</dbReference>
<protein>
    <submittedName>
        <fullName evidence="6">S1 family peptidase</fullName>
    </submittedName>
</protein>
<evidence type="ECO:0000259" key="5">
    <source>
        <dbReference type="PROSITE" id="PS50240"/>
    </source>
</evidence>
<keyword evidence="3" id="KW-0720">Serine protease</keyword>
<evidence type="ECO:0000256" key="2">
    <source>
        <dbReference type="ARBA" id="ARBA00023157"/>
    </source>
</evidence>
<dbReference type="EMBL" id="JBITYG010000004">
    <property type="protein sequence ID" value="MFI9102210.1"/>
    <property type="molecule type" value="Genomic_DNA"/>
</dbReference>
<comment type="similarity">
    <text evidence="1">Belongs to the peptidase S1 family.</text>
</comment>
<dbReference type="SUPFAM" id="SSF50494">
    <property type="entry name" value="Trypsin-like serine proteases"/>
    <property type="match status" value="1"/>
</dbReference>
<keyword evidence="7" id="KW-1185">Reference proteome</keyword>
<dbReference type="SMART" id="SM00020">
    <property type="entry name" value="Tryp_SPc"/>
    <property type="match status" value="1"/>
</dbReference>
<accession>A0ABW8CA07</accession>
<reference evidence="6 7" key="1">
    <citation type="submission" date="2024-10" db="EMBL/GenBank/DDBJ databases">
        <title>The Natural Products Discovery Center: Release of the First 8490 Sequenced Strains for Exploring Actinobacteria Biosynthetic Diversity.</title>
        <authorList>
            <person name="Kalkreuter E."/>
            <person name="Kautsar S.A."/>
            <person name="Yang D."/>
            <person name="Bader C.D."/>
            <person name="Teijaro C.N."/>
            <person name="Fluegel L."/>
            <person name="Davis C.M."/>
            <person name="Simpson J.R."/>
            <person name="Lauterbach L."/>
            <person name="Steele A.D."/>
            <person name="Gui C."/>
            <person name="Meng S."/>
            <person name="Li G."/>
            <person name="Viehrig K."/>
            <person name="Ye F."/>
            <person name="Su P."/>
            <person name="Kiefer A.F."/>
            <person name="Nichols A."/>
            <person name="Cepeda A.J."/>
            <person name="Yan W."/>
            <person name="Fan B."/>
            <person name="Jiang Y."/>
            <person name="Adhikari A."/>
            <person name="Zheng C.-J."/>
            <person name="Schuster L."/>
            <person name="Cowan T.M."/>
            <person name="Smanski M.J."/>
            <person name="Chevrette M.G."/>
            <person name="De Carvalho L.P.S."/>
            <person name="Shen B."/>
        </authorList>
    </citation>
    <scope>NUCLEOTIDE SEQUENCE [LARGE SCALE GENOMIC DNA]</scope>
    <source>
        <strain evidence="6 7">NPDC053399</strain>
    </source>
</reference>
<proteinExistence type="inferred from homology"/>
<dbReference type="InterPro" id="IPR043504">
    <property type="entry name" value="Peptidase_S1_PA_chymotrypsin"/>
</dbReference>
<sequence length="258" mass="26498">MKAFVRLAMAGMAAAGLVVTLSGPASAVFGGKPASTDKYPYLIAIETPDHQELCTGALIAPDKVLSAAHCFDDMDVTGLRFIGGRTDLGTTKGQVRHGAKVKVHPDYEGYAGDYDAAVVTLDKALPYRTIPVARPSDSALYGYGRPATVLGWGRTGTEAAVATGDTAAAGRRLKEATLKLARMSDCGPWSSTSAVKICGLPRGATPESICPGDSGGPLIAGGRVIGIVSSGNKYCTPDTAYSTFSRVSSVAAGLGLLK</sequence>
<comment type="caution">
    <text evidence="6">The sequence shown here is derived from an EMBL/GenBank/DDBJ whole genome shotgun (WGS) entry which is preliminary data.</text>
</comment>
<evidence type="ECO:0000256" key="3">
    <source>
        <dbReference type="RuleBase" id="RU363034"/>
    </source>
</evidence>
<keyword evidence="3" id="KW-0378">Hydrolase</keyword>
<dbReference type="InterPro" id="IPR018114">
    <property type="entry name" value="TRYPSIN_HIS"/>
</dbReference>
<dbReference type="InterPro" id="IPR009003">
    <property type="entry name" value="Peptidase_S1_PA"/>
</dbReference>
<evidence type="ECO:0000313" key="6">
    <source>
        <dbReference type="EMBL" id="MFI9102210.1"/>
    </source>
</evidence>
<dbReference type="PROSITE" id="PS00134">
    <property type="entry name" value="TRYPSIN_HIS"/>
    <property type="match status" value="1"/>
</dbReference>
<dbReference type="InterPro" id="IPR001314">
    <property type="entry name" value="Peptidase_S1A"/>
</dbReference>
<dbReference type="Pfam" id="PF00089">
    <property type="entry name" value="Trypsin"/>
    <property type="match status" value="1"/>
</dbReference>
<dbReference type="InterPro" id="IPR033116">
    <property type="entry name" value="TRYPSIN_SER"/>
</dbReference>
<dbReference type="InterPro" id="IPR001254">
    <property type="entry name" value="Trypsin_dom"/>
</dbReference>
<dbReference type="InterPro" id="IPR050430">
    <property type="entry name" value="Peptidase_S1"/>
</dbReference>
<evidence type="ECO:0000256" key="4">
    <source>
        <dbReference type="SAM" id="SignalP"/>
    </source>
</evidence>
<name>A0ABW8CA07_9ACTN</name>
<dbReference type="PANTHER" id="PTHR24276:SF98">
    <property type="entry name" value="FI18310P1-RELATED"/>
    <property type="match status" value="1"/>
</dbReference>
<dbReference type="PANTHER" id="PTHR24276">
    <property type="entry name" value="POLYSERASE-RELATED"/>
    <property type="match status" value="1"/>
</dbReference>
<dbReference type="Gene3D" id="2.40.10.10">
    <property type="entry name" value="Trypsin-like serine proteases"/>
    <property type="match status" value="1"/>
</dbReference>
<dbReference type="PROSITE" id="PS00135">
    <property type="entry name" value="TRYPSIN_SER"/>
    <property type="match status" value="1"/>
</dbReference>
<evidence type="ECO:0000256" key="1">
    <source>
        <dbReference type="ARBA" id="ARBA00007664"/>
    </source>
</evidence>
<feature type="chain" id="PRO_5047464134" evidence="4">
    <location>
        <begin position="28"/>
        <end position="258"/>
    </location>
</feature>
<gene>
    <name evidence="6" type="ORF">ACIGXA_16955</name>
</gene>
<keyword evidence="3" id="KW-0645">Protease</keyword>
<feature type="domain" description="Peptidase S1" evidence="5">
    <location>
        <begin position="28"/>
        <end position="258"/>
    </location>
</feature>
<dbReference type="Proteomes" id="UP001614394">
    <property type="component" value="Unassembled WGS sequence"/>
</dbReference>
<keyword evidence="4" id="KW-0732">Signal</keyword>
<feature type="signal peptide" evidence="4">
    <location>
        <begin position="1"/>
        <end position="27"/>
    </location>
</feature>
<dbReference type="PROSITE" id="PS50240">
    <property type="entry name" value="TRYPSIN_DOM"/>
    <property type="match status" value="1"/>
</dbReference>